<organism evidence="1 2">
    <name type="scientific">Rhizopus azygosporus</name>
    <name type="common">Rhizopus microsporus var. azygosporus</name>
    <dbReference type="NCBI Taxonomy" id="86630"/>
    <lineage>
        <taxon>Eukaryota</taxon>
        <taxon>Fungi</taxon>
        <taxon>Fungi incertae sedis</taxon>
        <taxon>Mucoromycota</taxon>
        <taxon>Mucoromycotina</taxon>
        <taxon>Mucoromycetes</taxon>
        <taxon>Mucorales</taxon>
        <taxon>Mucorineae</taxon>
        <taxon>Rhizopodaceae</taxon>
        <taxon>Rhizopus</taxon>
    </lineage>
</organism>
<reference evidence="1 2" key="1">
    <citation type="journal article" date="2018" name="G3 (Bethesda)">
        <title>Phylogenetic and Phylogenomic Definition of Rhizopus Species.</title>
        <authorList>
            <person name="Gryganskyi A.P."/>
            <person name="Golan J."/>
            <person name="Dolatabadi S."/>
            <person name="Mondo S."/>
            <person name="Robb S."/>
            <person name="Idnurm A."/>
            <person name="Muszewska A."/>
            <person name="Steczkiewicz K."/>
            <person name="Masonjones S."/>
            <person name="Liao H.L."/>
            <person name="Gajdeczka M.T."/>
            <person name="Anike F."/>
            <person name="Vuek A."/>
            <person name="Anishchenko I.M."/>
            <person name="Voigt K."/>
            <person name="de Hoog G.S."/>
            <person name="Smith M.E."/>
            <person name="Heitman J."/>
            <person name="Vilgalys R."/>
            <person name="Stajich J.E."/>
        </authorList>
    </citation>
    <scope>NUCLEOTIDE SEQUENCE [LARGE SCALE GENOMIC DNA]</scope>
    <source>
        <strain evidence="1 2">CBS 357.93</strain>
    </source>
</reference>
<gene>
    <name evidence="1" type="ORF">CU097_012953</name>
</gene>
<name>A0A367JRK3_RHIAZ</name>
<proteinExistence type="predicted"/>
<dbReference type="EMBL" id="PJQL01000808">
    <property type="protein sequence ID" value="RCH92580.1"/>
    <property type="molecule type" value="Genomic_DNA"/>
</dbReference>
<comment type="caution">
    <text evidence="1">The sequence shown here is derived from an EMBL/GenBank/DDBJ whole genome shotgun (WGS) entry which is preliminary data.</text>
</comment>
<dbReference type="OrthoDB" id="10270520at2759"/>
<sequence>MRSRKDPATGCKNALLELVSLHWVERMAAAEGKEKAGRVLLDDNEESEYEGWRSISHVELGNSANILNFDCFPFLKKYFEYQSPGVRTDLDSRSTVDFECRLCLDVQ</sequence>
<keyword evidence="2" id="KW-1185">Reference proteome</keyword>
<evidence type="ECO:0000313" key="1">
    <source>
        <dbReference type="EMBL" id="RCH92580.1"/>
    </source>
</evidence>
<dbReference type="AlphaFoldDB" id="A0A367JRK3"/>
<protein>
    <submittedName>
        <fullName evidence="1">Uncharacterized protein</fullName>
    </submittedName>
</protein>
<evidence type="ECO:0000313" key="2">
    <source>
        <dbReference type="Proteomes" id="UP000252139"/>
    </source>
</evidence>
<dbReference type="Proteomes" id="UP000252139">
    <property type="component" value="Unassembled WGS sequence"/>
</dbReference>
<accession>A0A367JRK3</accession>